<feature type="signal peptide" evidence="1">
    <location>
        <begin position="1"/>
        <end position="20"/>
    </location>
</feature>
<dbReference type="EMBL" id="AP003205">
    <property type="protein sequence ID" value="BAD52738.1"/>
    <property type="molecule type" value="Genomic_DNA"/>
</dbReference>
<gene>
    <name evidence="2" type="primary">B1146B04.27</name>
</gene>
<feature type="chain" id="PRO_5004264810" description="Secreted protein" evidence="1">
    <location>
        <begin position="21"/>
        <end position="130"/>
    </location>
</feature>
<dbReference type="AlphaFoldDB" id="Q5ZCT9"/>
<organism evidence="2">
    <name type="scientific">Oryza sativa subsp. japonica</name>
    <name type="common">Rice</name>
    <dbReference type="NCBI Taxonomy" id="39947"/>
    <lineage>
        <taxon>Eukaryota</taxon>
        <taxon>Viridiplantae</taxon>
        <taxon>Streptophyta</taxon>
        <taxon>Embryophyta</taxon>
        <taxon>Tracheophyta</taxon>
        <taxon>Spermatophyta</taxon>
        <taxon>Magnoliopsida</taxon>
        <taxon>Liliopsida</taxon>
        <taxon>Poales</taxon>
        <taxon>Poaceae</taxon>
        <taxon>BOP clade</taxon>
        <taxon>Oryzoideae</taxon>
        <taxon>Oryzeae</taxon>
        <taxon>Oryzinae</taxon>
        <taxon>Oryza</taxon>
        <taxon>Oryza sativa</taxon>
    </lineage>
</organism>
<keyword evidence="1" id="KW-0732">Signal</keyword>
<evidence type="ECO:0008006" key="3">
    <source>
        <dbReference type="Google" id="ProtNLM"/>
    </source>
</evidence>
<reference evidence="2" key="1">
    <citation type="journal article" date="2002" name="Nature">
        <title>The genome sequence and structure of rice chromosome 1.</title>
        <authorList>
            <person name="Sasaki T."/>
            <person name="Matsumoto T."/>
            <person name="Yamamoto K."/>
            <person name="Sakata K."/>
            <person name="Baba T."/>
            <person name="Katayose Y."/>
            <person name="Wu J."/>
            <person name="Niimura Y."/>
            <person name="Cheng Z."/>
            <person name="Nagamura Y."/>
            <person name="Antonio B.A."/>
            <person name="Kanamori H."/>
            <person name="Hosokawa S."/>
            <person name="Masukawa M."/>
            <person name="Arikawa K."/>
            <person name="Chiden Y."/>
            <person name="Hayashi M."/>
            <person name="Okamoto M."/>
            <person name="Ando T."/>
            <person name="Aoki H."/>
            <person name="Arita K."/>
            <person name="Hamada M."/>
            <person name="Harada C."/>
            <person name="Hijishita S."/>
            <person name="Honda M."/>
            <person name="Ichikawa Y."/>
            <person name="Idonuma A."/>
            <person name="Iijima M."/>
            <person name="Ikeda M."/>
            <person name="Ikeno M."/>
            <person name="Itoh S."/>
            <person name="Itoh T."/>
            <person name="Itoh Y."/>
            <person name="Itoh Y."/>
            <person name="Iwabuchi A."/>
            <person name="Kamiya K."/>
            <person name="Karasawa W."/>
            <person name="Katagiri S."/>
            <person name="Kikuta A."/>
            <person name="Kobayashi N."/>
            <person name="Kono I."/>
            <person name="Machita K."/>
            <person name="Maehara T."/>
            <person name="Mizuno H."/>
            <person name="Mizubayashi T."/>
            <person name="Mukai Y."/>
            <person name="Nagasaki H."/>
            <person name="Nakashima M."/>
            <person name="Nakama Y."/>
            <person name="Nakamichi Y."/>
            <person name="Nakamura M."/>
            <person name="Namiki N."/>
            <person name="Negishi M."/>
            <person name="Ohta I."/>
            <person name="Ono N."/>
            <person name="Saji S."/>
            <person name="Sakai K."/>
            <person name="Shibata M."/>
            <person name="Shimokawa T."/>
            <person name="Shomura A."/>
            <person name="Song J."/>
            <person name="Takazaki Y."/>
            <person name="Terasawa K."/>
            <person name="Tsuji K."/>
            <person name="Waki K."/>
            <person name="Yamagata H."/>
            <person name="Yamane H."/>
            <person name="Yoshiki S."/>
            <person name="Yoshihara R."/>
            <person name="Yukawa K."/>
            <person name="Zhong H."/>
            <person name="Iwama H."/>
            <person name="Endo T."/>
            <person name="Ito H."/>
            <person name="Hahn J.H."/>
            <person name="Kim H.I."/>
            <person name="Eun M.Y."/>
            <person name="Yano M."/>
            <person name="Jiang J."/>
            <person name="Gojobori T."/>
        </authorList>
    </citation>
    <scope>NUCLEOTIDE SEQUENCE [LARGE SCALE GENOMIC DNA]</scope>
</reference>
<protein>
    <recommendedName>
        <fullName evidence="3">Secreted protein</fullName>
    </recommendedName>
</protein>
<sequence>MYFSLCSSFFLESWLLSTLGTSDLSLAVSFTRVSSTGPPEHRRRRQAEGLRRFDLVADVVRCSSAVALVTVPSFAGELARPSRRAVAGDDVAADVIRVRLPMVHCGAPDREVAEISPRGSLGSPCLVYRG</sequence>
<dbReference type="Proteomes" id="UP000817658">
    <property type="component" value="Chromosome 1"/>
</dbReference>
<name>Q5ZCT9_ORYSJ</name>
<evidence type="ECO:0000256" key="1">
    <source>
        <dbReference type="SAM" id="SignalP"/>
    </source>
</evidence>
<accession>Q5ZCT9</accession>
<proteinExistence type="predicted"/>
<evidence type="ECO:0000313" key="2">
    <source>
        <dbReference type="EMBL" id="BAD52738.1"/>
    </source>
</evidence>